<keyword evidence="4 6" id="KW-1133">Transmembrane helix</keyword>
<dbReference type="AlphaFoldDB" id="A0AAV5TIB0"/>
<evidence type="ECO:0000313" key="8">
    <source>
        <dbReference type="Proteomes" id="UP001432027"/>
    </source>
</evidence>
<sequence length="125" mass="13841">MDDYELEGHPSILSSDLLASSAAAKKGETKTQIDHWLKSNQVLSKICEKSSQMSMKTMRMHSALTKVLSIQAVLPIIFLSSSINYSLCQLEVICSPVQEHLILGVASFVPLISPALTLYYVQPFR</sequence>
<comment type="similarity">
    <text evidence="2">Belongs to the nematode receptor-like protein srd family.</text>
</comment>
<dbReference type="PANTHER" id="PTHR22945">
    <property type="entry name" value="SERPENTINE RECEPTOR, CLASS D DELTA"/>
    <property type="match status" value="1"/>
</dbReference>
<protein>
    <recommendedName>
        <fullName evidence="9">G protein-coupled receptor</fullName>
    </recommendedName>
</protein>
<evidence type="ECO:0000256" key="2">
    <source>
        <dbReference type="ARBA" id="ARBA00009166"/>
    </source>
</evidence>
<organism evidence="7 8">
    <name type="scientific">Pristionchus entomophagus</name>
    <dbReference type="NCBI Taxonomy" id="358040"/>
    <lineage>
        <taxon>Eukaryota</taxon>
        <taxon>Metazoa</taxon>
        <taxon>Ecdysozoa</taxon>
        <taxon>Nematoda</taxon>
        <taxon>Chromadorea</taxon>
        <taxon>Rhabditida</taxon>
        <taxon>Rhabditina</taxon>
        <taxon>Diplogasteromorpha</taxon>
        <taxon>Diplogasteroidea</taxon>
        <taxon>Neodiplogasteridae</taxon>
        <taxon>Pristionchus</taxon>
    </lineage>
</organism>
<comment type="caution">
    <text evidence="7">The sequence shown here is derived from an EMBL/GenBank/DDBJ whole genome shotgun (WGS) entry which is preliminary data.</text>
</comment>
<proteinExistence type="inferred from homology"/>
<evidence type="ECO:0000256" key="6">
    <source>
        <dbReference type="SAM" id="Phobius"/>
    </source>
</evidence>
<dbReference type="Pfam" id="PF10317">
    <property type="entry name" value="7TM_GPCR_Srd"/>
    <property type="match status" value="1"/>
</dbReference>
<comment type="subcellular location">
    <subcellularLocation>
        <location evidence="1">Membrane</location>
        <topology evidence="1">Multi-pass membrane protein</topology>
    </subcellularLocation>
</comment>
<dbReference type="PANTHER" id="PTHR22945:SF40">
    <property type="entry name" value="SERPENTINE RECEPTOR, CLASS D (DELTA)-RELATED"/>
    <property type="match status" value="1"/>
</dbReference>
<name>A0AAV5TIB0_9BILA</name>
<dbReference type="InterPro" id="IPR050920">
    <property type="entry name" value="Nematode_rcpt-like_delta"/>
</dbReference>
<dbReference type="GO" id="GO:0016020">
    <property type="term" value="C:membrane"/>
    <property type="evidence" value="ECO:0007669"/>
    <property type="project" value="UniProtKB-SubCell"/>
</dbReference>
<dbReference type="EMBL" id="BTSX01000004">
    <property type="protein sequence ID" value="GMS94064.1"/>
    <property type="molecule type" value="Genomic_DNA"/>
</dbReference>
<accession>A0AAV5TIB0</accession>
<feature type="transmembrane region" description="Helical" evidence="6">
    <location>
        <begin position="101"/>
        <end position="121"/>
    </location>
</feature>
<keyword evidence="8" id="KW-1185">Reference proteome</keyword>
<dbReference type="Proteomes" id="UP001432027">
    <property type="component" value="Unassembled WGS sequence"/>
</dbReference>
<evidence type="ECO:0000313" key="7">
    <source>
        <dbReference type="EMBL" id="GMS94064.1"/>
    </source>
</evidence>
<evidence type="ECO:0000256" key="1">
    <source>
        <dbReference type="ARBA" id="ARBA00004141"/>
    </source>
</evidence>
<evidence type="ECO:0000256" key="3">
    <source>
        <dbReference type="ARBA" id="ARBA00022692"/>
    </source>
</evidence>
<gene>
    <name evidence="7" type="ORF">PENTCL1PPCAC_16239</name>
</gene>
<feature type="non-terminal residue" evidence="7">
    <location>
        <position position="125"/>
    </location>
</feature>
<evidence type="ECO:0000256" key="5">
    <source>
        <dbReference type="ARBA" id="ARBA00023136"/>
    </source>
</evidence>
<keyword evidence="5 6" id="KW-0472">Membrane</keyword>
<feature type="transmembrane region" description="Helical" evidence="6">
    <location>
        <begin position="63"/>
        <end position="81"/>
    </location>
</feature>
<evidence type="ECO:0000256" key="4">
    <source>
        <dbReference type="ARBA" id="ARBA00022989"/>
    </source>
</evidence>
<keyword evidence="3 6" id="KW-0812">Transmembrane</keyword>
<evidence type="ECO:0008006" key="9">
    <source>
        <dbReference type="Google" id="ProtNLM"/>
    </source>
</evidence>
<dbReference type="InterPro" id="IPR019421">
    <property type="entry name" value="7TM_GPCR_serpentine_rcpt_Srd"/>
</dbReference>
<reference evidence="7" key="1">
    <citation type="submission" date="2023-10" db="EMBL/GenBank/DDBJ databases">
        <title>Genome assembly of Pristionchus species.</title>
        <authorList>
            <person name="Yoshida K."/>
            <person name="Sommer R.J."/>
        </authorList>
    </citation>
    <scope>NUCLEOTIDE SEQUENCE</scope>
    <source>
        <strain evidence="7">RS0144</strain>
    </source>
</reference>